<dbReference type="EMBL" id="NKHZ01000041">
    <property type="protein sequence ID" value="PNS18440.1"/>
    <property type="molecule type" value="Genomic_DNA"/>
</dbReference>
<protein>
    <recommendedName>
        <fullName evidence="2">G-patch domain-containing protein</fullName>
    </recommendedName>
</protein>
<dbReference type="PROSITE" id="PS50174">
    <property type="entry name" value="G_PATCH"/>
    <property type="match status" value="1"/>
</dbReference>
<dbReference type="Pfam" id="PF01585">
    <property type="entry name" value="G-patch"/>
    <property type="match status" value="1"/>
</dbReference>
<dbReference type="STRING" id="2082308.A0A2K1QU06"/>
<dbReference type="AlphaFoldDB" id="A0A2K1QU06"/>
<dbReference type="PANTHER" id="PTHR20923:SF1">
    <property type="entry name" value="G PATCH DOMAIN AND ANKYRIN REPEAT-CONTAINING PROTEIN 1"/>
    <property type="match status" value="1"/>
</dbReference>
<feature type="compositionally biased region" description="Low complexity" evidence="1">
    <location>
        <begin position="33"/>
        <end position="48"/>
    </location>
</feature>
<dbReference type="Proteomes" id="UP000243797">
    <property type="component" value="Unassembled WGS sequence"/>
</dbReference>
<dbReference type="SMART" id="SM00443">
    <property type="entry name" value="G_patch"/>
    <property type="match status" value="1"/>
</dbReference>
<evidence type="ECO:0000259" key="2">
    <source>
        <dbReference type="PROSITE" id="PS50174"/>
    </source>
</evidence>
<feature type="region of interest" description="Disordered" evidence="1">
    <location>
        <begin position="30"/>
        <end position="52"/>
    </location>
</feature>
<evidence type="ECO:0000313" key="4">
    <source>
        <dbReference type="Proteomes" id="UP000243797"/>
    </source>
</evidence>
<dbReference type="OrthoDB" id="20282at2759"/>
<dbReference type="InterPro" id="IPR039146">
    <property type="entry name" value="GPANK1"/>
</dbReference>
<comment type="caution">
    <text evidence="3">The sequence shown here is derived from an EMBL/GenBank/DDBJ whole genome shotgun (WGS) entry which is preliminary data.</text>
</comment>
<gene>
    <name evidence="3" type="ORF">CAC42_6257</name>
</gene>
<accession>A0A2K1QU06</accession>
<evidence type="ECO:0000256" key="1">
    <source>
        <dbReference type="SAM" id="MobiDB-lite"/>
    </source>
</evidence>
<dbReference type="InterPro" id="IPR000467">
    <property type="entry name" value="G_patch_dom"/>
</dbReference>
<proteinExistence type="predicted"/>
<sequence>MTAYDDDEYEVPLKDQRFFGAGIKRKRVPFVPSSDSTLATTSTTSPSTGEGVRNAYLDIVLRRRQSASNEKFTSNSEGEKQLNESRNVKVCSICRLPISMIEGGKRHEATIAHQICLPHSHPPSAVDRQRKGLTILEGHGWDPDQRQGLGVTGEGRLHPVRAQEKLDRLGLGHNKDDSEIKSSRTLQQVKPAVQKLDAGKVRLLESESKRKDKQMRDLFYRDEDVERYLGSG</sequence>
<organism evidence="3 4">
    <name type="scientific">Sphaceloma murrayae</name>
    <dbReference type="NCBI Taxonomy" id="2082308"/>
    <lineage>
        <taxon>Eukaryota</taxon>
        <taxon>Fungi</taxon>
        <taxon>Dikarya</taxon>
        <taxon>Ascomycota</taxon>
        <taxon>Pezizomycotina</taxon>
        <taxon>Dothideomycetes</taxon>
        <taxon>Dothideomycetidae</taxon>
        <taxon>Myriangiales</taxon>
        <taxon>Elsinoaceae</taxon>
        <taxon>Sphaceloma</taxon>
    </lineage>
</organism>
<dbReference type="InParanoid" id="A0A2K1QU06"/>
<keyword evidence="4" id="KW-1185">Reference proteome</keyword>
<evidence type="ECO:0000313" key="3">
    <source>
        <dbReference type="EMBL" id="PNS18440.1"/>
    </source>
</evidence>
<reference evidence="3" key="1">
    <citation type="submission" date="2017-06" db="EMBL/GenBank/DDBJ databases">
        <title>Draft genome sequence of a variant of Elsinoe murrayae.</title>
        <authorList>
            <person name="Cheng Q."/>
        </authorList>
    </citation>
    <scope>NUCLEOTIDE SEQUENCE [LARGE SCALE GENOMIC DNA]</scope>
    <source>
        <strain evidence="3">CQ-2017a</strain>
    </source>
</reference>
<feature type="domain" description="G-patch" evidence="2">
    <location>
        <begin position="128"/>
        <end position="176"/>
    </location>
</feature>
<name>A0A2K1QU06_9PEZI</name>
<dbReference type="PANTHER" id="PTHR20923">
    <property type="entry name" value="BAT4 PROTEIN-RELATED"/>
    <property type="match status" value="1"/>
</dbReference>
<dbReference type="GO" id="GO:0003676">
    <property type="term" value="F:nucleic acid binding"/>
    <property type="evidence" value="ECO:0007669"/>
    <property type="project" value="InterPro"/>
</dbReference>